<reference evidence="1 2" key="1">
    <citation type="submission" date="2018-07" db="EMBL/GenBank/DDBJ databases">
        <title>Draft genome of the type strain Streptomyces armeniacus ATCC 15676.</title>
        <authorList>
            <person name="Labana P."/>
            <person name="Gosse J.T."/>
            <person name="Boddy C.N."/>
        </authorList>
    </citation>
    <scope>NUCLEOTIDE SEQUENCE [LARGE SCALE GENOMIC DNA]</scope>
    <source>
        <strain evidence="1 2">ATCC 15676</strain>
    </source>
</reference>
<dbReference type="KEGG" id="sarm:DVA86_20335"/>
<gene>
    <name evidence="1" type="ORF">DVA86_20335</name>
</gene>
<accession>A0A345Y0T5</accession>
<name>A0A345Y0T5_9ACTN</name>
<keyword evidence="2" id="KW-1185">Reference proteome</keyword>
<evidence type="ECO:0000313" key="1">
    <source>
        <dbReference type="EMBL" id="AXK37501.1"/>
    </source>
</evidence>
<protein>
    <submittedName>
        <fullName evidence="1">DUF932 domain-containing protein</fullName>
    </submittedName>
</protein>
<organism evidence="1 2">
    <name type="scientific">Streptomyces armeniacus</name>
    <dbReference type="NCBI Taxonomy" id="83291"/>
    <lineage>
        <taxon>Bacteria</taxon>
        <taxon>Bacillati</taxon>
        <taxon>Actinomycetota</taxon>
        <taxon>Actinomycetes</taxon>
        <taxon>Kitasatosporales</taxon>
        <taxon>Streptomycetaceae</taxon>
        <taxon>Streptomyces</taxon>
    </lineage>
</organism>
<dbReference type="Proteomes" id="UP000254425">
    <property type="component" value="Chromosome"/>
</dbReference>
<dbReference type="AlphaFoldDB" id="A0A345Y0T5"/>
<sequence length="370" mass="39769">MSARNAELGDLARILQRQHDSKIDMVAPASVLSAHGGTLTVRGLPPVITPSGVMTADGTYRPTAVADEGIAAKLGIPLNYLRRMRTERPDLYDTNINGWLSKDDRRFLLRGFNDGRGNEGVLRAFLSDSYKVIDNFDVLTAALAGVKESGHDVKITGCDLTDRRMIVRVQSEHVKALAPALLKNYRSPFTGESGSELPIVSAGFVLANSEVGAGAFSIVPRIVVQVCDNGMTIGKDALRAVHLGAKLDAGIIRWSGDTETKNLQLITAQARDAVATFLDRSYVETKIAEIEREAARPVTDAVKTVEVVSKKLRFSEELRDSILQQYIRGGQTTAGGVMQAITATAQTLTDADAAYDLEAQALTAMSLAAA</sequence>
<proteinExistence type="predicted"/>
<dbReference type="EMBL" id="CP031320">
    <property type="protein sequence ID" value="AXK37501.1"/>
    <property type="molecule type" value="Genomic_DNA"/>
</dbReference>
<evidence type="ECO:0000313" key="2">
    <source>
        <dbReference type="Proteomes" id="UP000254425"/>
    </source>
</evidence>